<keyword evidence="3 4" id="KW-0560">Oxidoreductase</keyword>
<dbReference type="InterPro" id="IPR014362">
    <property type="entry name" value="Glu_DH"/>
</dbReference>
<dbReference type="CDD" id="cd01076">
    <property type="entry name" value="NAD_bind_1_Glu_DH"/>
    <property type="match status" value="1"/>
</dbReference>
<feature type="binding site" evidence="6">
    <location>
        <position position="217"/>
    </location>
    <ligand>
        <name>NAD(+)</name>
        <dbReference type="ChEBI" id="CHEBI:57540"/>
    </ligand>
</feature>
<dbReference type="InterPro" id="IPR033524">
    <property type="entry name" value="Glu/Leu/Phe/Val_DH_AS"/>
</dbReference>
<evidence type="ECO:0000313" key="10">
    <source>
        <dbReference type="EMBL" id="HIU60670.1"/>
    </source>
</evidence>
<dbReference type="InterPro" id="IPR006095">
    <property type="entry name" value="Glu/Leu/Phe/Val/Trp_DH"/>
</dbReference>
<feature type="binding site" evidence="6">
    <location>
        <position position="188"/>
    </location>
    <ligand>
        <name>NAD(+)</name>
        <dbReference type="ChEBI" id="CHEBI:57540"/>
    </ligand>
</feature>
<evidence type="ECO:0000256" key="1">
    <source>
        <dbReference type="ARBA" id="ARBA00006382"/>
    </source>
</evidence>
<name>A0A9D1MHQ9_9FIRM</name>
<organism evidence="10 11">
    <name type="scientific">Candidatus Stercoripulliclostridium merdigallinarum</name>
    <dbReference type="NCBI Taxonomy" id="2840951"/>
    <lineage>
        <taxon>Bacteria</taxon>
        <taxon>Bacillati</taxon>
        <taxon>Bacillota</taxon>
        <taxon>Clostridia</taxon>
        <taxon>Eubacteriales</taxon>
        <taxon>Candidatus Stercoripulliclostridium</taxon>
    </lineage>
</organism>
<evidence type="ECO:0000259" key="9">
    <source>
        <dbReference type="SMART" id="SM00839"/>
    </source>
</evidence>
<dbReference type="Gene3D" id="3.40.50.720">
    <property type="entry name" value="NAD(P)-binding Rossmann-like Domain"/>
    <property type="match status" value="1"/>
</dbReference>
<feature type="domain" description="Glutamate/phenylalanine/leucine/valine/L-tryptophan dehydrogenase C-terminal" evidence="9">
    <location>
        <begin position="181"/>
        <end position="412"/>
    </location>
</feature>
<dbReference type="PRINTS" id="PR00082">
    <property type="entry name" value="GLFDHDRGNASE"/>
</dbReference>
<dbReference type="AlphaFoldDB" id="A0A9D1MHQ9"/>
<reference evidence="10" key="2">
    <citation type="journal article" date="2021" name="PeerJ">
        <title>Extensive microbial diversity within the chicken gut microbiome revealed by metagenomics and culture.</title>
        <authorList>
            <person name="Gilroy R."/>
            <person name="Ravi A."/>
            <person name="Getino M."/>
            <person name="Pursley I."/>
            <person name="Horton D.L."/>
            <person name="Alikhan N.F."/>
            <person name="Baker D."/>
            <person name="Gharbi K."/>
            <person name="Hall N."/>
            <person name="Watson M."/>
            <person name="Adriaenssens E.M."/>
            <person name="Foster-Nyarko E."/>
            <person name="Jarju S."/>
            <person name="Secka A."/>
            <person name="Antonio M."/>
            <person name="Oren A."/>
            <person name="Chaudhuri R.R."/>
            <person name="La Ragione R."/>
            <person name="Hildebrand F."/>
            <person name="Pallen M.J."/>
        </authorList>
    </citation>
    <scope>NUCLEOTIDE SEQUENCE</scope>
    <source>
        <strain evidence="10">18911</strain>
    </source>
</reference>
<dbReference type="InterPro" id="IPR006097">
    <property type="entry name" value="Glu/Leu/Phe/Val/Trp_DH_dimer"/>
</dbReference>
<dbReference type="Proteomes" id="UP000824094">
    <property type="component" value="Unassembled WGS sequence"/>
</dbReference>
<dbReference type="PIRSF" id="PIRSF000185">
    <property type="entry name" value="Glu_DH"/>
    <property type="match status" value="1"/>
</dbReference>
<evidence type="ECO:0000256" key="2">
    <source>
        <dbReference type="ARBA" id="ARBA00012896"/>
    </source>
</evidence>
<evidence type="ECO:0000313" key="11">
    <source>
        <dbReference type="Proteomes" id="UP000824094"/>
    </source>
</evidence>
<dbReference type="GO" id="GO:0000166">
    <property type="term" value="F:nucleotide binding"/>
    <property type="evidence" value="ECO:0007669"/>
    <property type="project" value="UniProtKB-KW"/>
</dbReference>
<dbReference type="PANTHER" id="PTHR11606:SF13">
    <property type="entry name" value="GLUTAMATE DEHYDROGENASE 1, MITOCHONDRIAL"/>
    <property type="match status" value="1"/>
</dbReference>
<evidence type="ECO:0000256" key="7">
    <source>
        <dbReference type="PIRSR" id="PIRSR000185-3"/>
    </source>
</evidence>
<dbReference type="Pfam" id="PF02812">
    <property type="entry name" value="ELFV_dehydrog_N"/>
    <property type="match status" value="1"/>
</dbReference>
<evidence type="ECO:0000256" key="3">
    <source>
        <dbReference type="ARBA" id="ARBA00023002"/>
    </source>
</evidence>
<dbReference type="InterPro" id="IPR006096">
    <property type="entry name" value="Glu/Leu/Phe/Val/Trp_DH_C"/>
</dbReference>
<dbReference type="SUPFAM" id="SSF53223">
    <property type="entry name" value="Aminoacid dehydrogenase-like, N-terminal domain"/>
    <property type="match status" value="1"/>
</dbReference>
<comment type="caution">
    <text evidence="10">The sequence shown here is derived from an EMBL/GenBank/DDBJ whole genome shotgun (WGS) entry which is preliminary data.</text>
</comment>
<dbReference type="PROSITE" id="PS00074">
    <property type="entry name" value="GLFV_DEHYDROGENASE"/>
    <property type="match status" value="1"/>
</dbReference>
<feature type="active site" description="Proton donor" evidence="5">
    <location>
        <position position="104"/>
    </location>
</feature>
<dbReference type="InterPro" id="IPR036291">
    <property type="entry name" value="NAD(P)-bd_dom_sf"/>
</dbReference>
<dbReference type="GO" id="GO:0004352">
    <property type="term" value="F:glutamate dehydrogenase (NAD+) activity"/>
    <property type="evidence" value="ECO:0007669"/>
    <property type="project" value="TreeGrafter"/>
</dbReference>
<keyword evidence="6" id="KW-0547">Nucleotide-binding</keyword>
<dbReference type="InterPro" id="IPR046346">
    <property type="entry name" value="Aminoacid_DH-like_N_sf"/>
</dbReference>
<dbReference type="FunFam" id="3.40.50.10860:FF:000003">
    <property type="entry name" value="Glutamate dehydrogenase"/>
    <property type="match status" value="1"/>
</dbReference>
<gene>
    <name evidence="10" type="ORF">IAB05_04705</name>
</gene>
<dbReference type="Gene3D" id="3.40.50.10860">
    <property type="entry name" value="Leucine Dehydrogenase, chain A, domain 1"/>
    <property type="match status" value="1"/>
</dbReference>
<feature type="binding site" evidence="6">
    <location>
        <position position="348"/>
    </location>
    <ligand>
        <name>substrate</name>
    </ligand>
</feature>
<evidence type="ECO:0000256" key="8">
    <source>
        <dbReference type="RuleBase" id="RU004417"/>
    </source>
</evidence>
<feature type="binding site" evidence="6">
    <location>
        <position position="92"/>
    </location>
    <ligand>
        <name>substrate</name>
    </ligand>
</feature>
<dbReference type="SUPFAM" id="SSF51735">
    <property type="entry name" value="NAD(P)-binding Rossmann-fold domains"/>
    <property type="match status" value="1"/>
</dbReference>
<dbReference type="GO" id="GO:0006538">
    <property type="term" value="P:L-glutamate catabolic process"/>
    <property type="evidence" value="ECO:0007669"/>
    <property type="project" value="TreeGrafter"/>
</dbReference>
<evidence type="ECO:0000256" key="4">
    <source>
        <dbReference type="PIRNR" id="PIRNR000185"/>
    </source>
</evidence>
<keyword evidence="6" id="KW-0520">NAD</keyword>
<feature type="site" description="Important for catalysis" evidence="7">
    <location>
        <position position="144"/>
    </location>
</feature>
<accession>A0A9D1MHQ9</accession>
<dbReference type="SMART" id="SM00839">
    <property type="entry name" value="ELFV_dehydrog"/>
    <property type="match status" value="1"/>
</dbReference>
<feature type="binding site" evidence="6">
    <location>
        <position position="68"/>
    </location>
    <ligand>
        <name>substrate</name>
    </ligand>
</feature>
<reference evidence="10" key="1">
    <citation type="submission" date="2020-10" db="EMBL/GenBank/DDBJ databases">
        <authorList>
            <person name="Gilroy R."/>
        </authorList>
    </citation>
    <scope>NUCLEOTIDE SEQUENCE</scope>
    <source>
        <strain evidence="10">18911</strain>
    </source>
</reference>
<dbReference type="InterPro" id="IPR033922">
    <property type="entry name" value="NAD_bind_Glu_DH"/>
</dbReference>
<protein>
    <recommendedName>
        <fullName evidence="2 4">Glutamate dehydrogenase</fullName>
    </recommendedName>
</protein>
<dbReference type="EMBL" id="DVNF01000139">
    <property type="protein sequence ID" value="HIU60670.1"/>
    <property type="molecule type" value="Genomic_DNA"/>
</dbReference>
<dbReference type="PANTHER" id="PTHR11606">
    <property type="entry name" value="GLUTAMATE DEHYDROGENASE"/>
    <property type="match status" value="1"/>
</dbReference>
<comment type="similarity">
    <text evidence="1 4 8">Belongs to the Glu/Leu/Phe/Val dehydrogenases family.</text>
</comment>
<proteinExistence type="inferred from homology"/>
<sequence>MAYNPFLNFCQVLDRAADIVGMKASDYEILKHPERELKVALPIRMDDGRLEVFEGYRVQHSSQRGPCKGGVRYHPDVNIDEVKALAAWMTFKCAIVNIPYGGGKGGIKVDPAKLSTAELERLTRRYTAQILPVIGPQQDIPAPDVGTNAQTMDWMMDTYSMMKGHAVPGVVTGKHIEVGGSLGRTEATGRGIMIITRLAAESRQLSRPTVAIQGAGNVGSISAKLISEKLGYTVVALSDVSGGVYCESGLNIPEILAFVSKKQFLKDYSAPGVTHVSNEQLLTLNADILIPAALENQITADIAAKTGAKMIIEAANGPTSADADEILARRGITVYPDILSNAGGVVVSYFEWAQNLQSLYWEEDDVNRMLEKVMVRSYNDVKKTSEEHGVSLRLGAYITALKRLTGAAKLRGIFP</sequence>
<evidence type="ECO:0000256" key="5">
    <source>
        <dbReference type="PIRSR" id="PIRSR000185-1"/>
    </source>
</evidence>
<dbReference type="Pfam" id="PF00208">
    <property type="entry name" value="ELFV_dehydrog"/>
    <property type="match status" value="1"/>
</dbReference>
<evidence type="ECO:0000256" key="6">
    <source>
        <dbReference type="PIRSR" id="PIRSR000185-2"/>
    </source>
</evidence>